<feature type="compositionally biased region" description="Basic and acidic residues" evidence="5">
    <location>
        <begin position="218"/>
        <end position="231"/>
    </location>
</feature>
<evidence type="ECO:0000259" key="6">
    <source>
        <dbReference type="Pfam" id="PF09073"/>
    </source>
</evidence>
<dbReference type="PANTHER" id="PTHR23325:SF1">
    <property type="entry name" value="SERUM RESPONSE FACTOR-BINDING PROTEIN 1"/>
    <property type="match status" value="1"/>
</dbReference>
<feature type="region of interest" description="Disordered" evidence="5">
    <location>
        <begin position="311"/>
        <end position="608"/>
    </location>
</feature>
<feature type="compositionally biased region" description="Basic and acidic residues" evidence="5">
    <location>
        <begin position="57"/>
        <end position="66"/>
    </location>
</feature>
<evidence type="ECO:0000256" key="5">
    <source>
        <dbReference type="SAM" id="MobiDB-lite"/>
    </source>
</evidence>
<dbReference type="GO" id="GO:0030686">
    <property type="term" value="C:90S preribosome"/>
    <property type="evidence" value="ECO:0007669"/>
    <property type="project" value="TreeGrafter"/>
</dbReference>
<dbReference type="Proteomes" id="UP001228049">
    <property type="component" value="Unassembled WGS sequence"/>
</dbReference>
<evidence type="ECO:0000256" key="3">
    <source>
        <dbReference type="ARBA" id="ARBA00025646"/>
    </source>
</evidence>
<dbReference type="PANTHER" id="PTHR23325">
    <property type="entry name" value="SERUM RESPONSE FACTOR-BINDING"/>
    <property type="match status" value="1"/>
</dbReference>
<organism evidence="7 8">
    <name type="scientific">Dissostichus eleginoides</name>
    <name type="common">Patagonian toothfish</name>
    <name type="synonym">Dissostichus amissus</name>
    <dbReference type="NCBI Taxonomy" id="100907"/>
    <lineage>
        <taxon>Eukaryota</taxon>
        <taxon>Metazoa</taxon>
        <taxon>Chordata</taxon>
        <taxon>Craniata</taxon>
        <taxon>Vertebrata</taxon>
        <taxon>Euteleostomi</taxon>
        <taxon>Actinopterygii</taxon>
        <taxon>Neopterygii</taxon>
        <taxon>Teleostei</taxon>
        <taxon>Neoteleostei</taxon>
        <taxon>Acanthomorphata</taxon>
        <taxon>Eupercaria</taxon>
        <taxon>Perciformes</taxon>
        <taxon>Notothenioidei</taxon>
        <taxon>Nototheniidae</taxon>
        <taxon>Dissostichus</taxon>
    </lineage>
</organism>
<dbReference type="InterPro" id="IPR037393">
    <property type="entry name" value="Bud22/SRFB1"/>
</dbReference>
<feature type="region of interest" description="Disordered" evidence="5">
    <location>
        <begin position="1"/>
        <end position="94"/>
    </location>
</feature>
<feature type="compositionally biased region" description="Basic and acidic residues" evidence="5">
    <location>
        <begin position="357"/>
        <end position="379"/>
    </location>
</feature>
<feature type="compositionally biased region" description="Acidic residues" evidence="5">
    <location>
        <begin position="14"/>
        <end position="42"/>
    </location>
</feature>
<feature type="compositionally biased region" description="Acidic residues" evidence="5">
    <location>
        <begin position="380"/>
        <end position="399"/>
    </location>
</feature>
<comment type="function">
    <text evidence="3">May be involved in regulating transcriptional activation of cardiac genes during the aging process. May play a role in biosynthesis and/or processing of SLC2A4 in adipose cells.</text>
</comment>
<keyword evidence="2" id="KW-0175">Coiled coil</keyword>
<keyword evidence="8" id="KW-1185">Reference proteome</keyword>
<sequence>MLTMDKVENIVPSAEEEEEEDEEEEEEEEGEEAGDEEEEKVDQEEGKQEDDGPQESGVEKETKEEAVPPAAAQTKTAKKKKNNPFLVKTKEKRPDEGLNLNNEVVRMRKEVKRVRALIFRKMTRQVAALKKKKGTEMAMEKNQRRAARLLEEVHAMKGLSPDVVTKTALQKNLNFEHVCKNPKSDISDRATARIATHPQFKKKIETIKAAVKAFKEERMKGGKQGIKEKPQNKPLKVTPQTPEKKVESKSEKVEEDTEAERKEIIEDKKVEDIVKDIKKVAVVEPEKETVKATPSSETADVEIKEMIESKIEKGSVKATPSADVEIQEMPESKIVKPAAIKVSEAKDNVKNTPKSNVVEKKPETKPAPEELQETKKTEEVESDLEISDDEEKEYFDDSTEERFHKQSSHSEESDDDDGGFFVGKVNKYKRKRKQKSGDGGKSHKQSEVKSSDPVQNELDELETRLKSKKNSFQSVFCPSLSSSGGGRGRGRGGDRFMSRGNPRGDGGPNRAFRRESKFQNQEENGGGGGGGGERNSGSKYSKPSDGGFRGRGRGRGDFTRQSDRRGRGGFSQQPPEQALHPSWEASKKRKEQQGQILAFQGKKIKFDD</sequence>
<evidence type="ECO:0000313" key="7">
    <source>
        <dbReference type="EMBL" id="KAK1880656.1"/>
    </source>
</evidence>
<feature type="compositionally biased region" description="Basic and acidic residues" evidence="5">
    <location>
        <begin position="435"/>
        <end position="450"/>
    </location>
</feature>
<reference evidence="7" key="1">
    <citation type="submission" date="2023-04" db="EMBL/GenBank/DDBJ databases">
        <title>Chromosome-level genome of Chaenocephalus aceratus.</title>
        <authorList>
            <person name="Park H."/>
        </authorList>
    </citation>
    <scope>NUCLEOTIDE SEQUENCE</scope>
    <source>
        <strain evidence="7">DE</strain>
        <tissue evidence="7">Muscle</tissue>
    </source>
</reference>
<feature type="compositionally biased region" description="Gly residues" evidence="5">
    <location>
        <begin position="524"/>
        <end position="534"/>
    </location>
</feature>
<gene>
    <name evidence="7" type="ORF">KUDE01_026180</name>
</gene>
<feature type="compositionally biased region" description="Basic and acidic residues" evidence="5">
    <location>
        <begin position="554"/>
        <end position="566"/>
    </location>
</feature>
<protein>
    <recommendedName>
        <fullName evidence="1">Serum response factor-binding protein 1</fullName>
    </recommendedName>
    <alternativeName>
        <fullName evidence="4">SRF-dependent transcription regulation-associated protein</fullName>
    </alternativeName>
</protein>
<evidence type="ECO:0000256" key="4">
    <source>
        <dbReference type="ARBA" id="ARBA00033254"/>
    </source>
</evidence>
<comment type="caution">
    <text evidence="7">The sequence shown here is derived from an EMBL/GenBank/DDBJ whole genome shotgun (WGS) entry which is preliminary data.</text>
</comment>
<dbReference type="GO" id="GO:0030490">
    <property type="term" value="P:maturation of SSU-rRNA"/>
    <property type="evidence" value="ECO:0007669"/>
    <property type="project" value="TreeGrafter"/>
</dbReference>
<evidence type="ECO:0000256" key="2">
    <source>
        <dbReference type="ARBA" id="ARBA00023054"/>
    </source>
</evidence>
<dbReference type="Pfam" id="PF09073">
    <property type="entry name" value="BUD22"/>
    <property type="match status" value="1"/>
</dbReference>
<dbReference type="AlphaFoldDB" id="A0AAD9EXG3"/>
<dbReference type="GO" id="GO:0005634">
    <property type="term" value="C:nucleus"/>
    <property type="evidence" value="ECO:0007669"/>
    <property type="project" value="TreeGrafter"/>
</dbReference>
<feature type="region of interest" description="Disordered" evidence="5">
    <location>
        <begin position="218"/>
        <end position="260"/>
    </location>
</feature>
<dbReference type="InterPro" id="IPR015158">
    <property type="entry name" value="Bud22_dom"/>
</dbReference>
<proteinExistence type="predicted"/>
<accession>A0AAD9EXG3</accession>
<evidence type="ECO:0000256" key="1">
    <source>
        <dbReference type="ARBA" id="ARBA00013459"/>
    </source>
</evidence>
<feature type="compositionally biased region" description="Basic and acidic residues" evidence="5">
    <location>
        <begin position="400"/>
        <end position="411"/>
    </location>
</feature>
<feature type="compositionally biased region" description="Basic and acidic residues" evidence="5">
    <location>
        <begin position="242"/>
        <end position="252"/>
    </location>
</feature>
<feature type="domain" description="Bud22" evidence="6">
    <location>
        <begin position="533"/>
        <end position="607"/>
    </location>
</feature>
<dbReference type="EMBL" id="JASDAP010000025">
    <property type="protein sequence ID" value="KAK1880656.1"/>
    <property type="molecule type" value="Genomic_DNA"/>
</dbReference>
<name>A0AAD9EXG3_DISEL</name>
<evidence type="ECO:0000313" key="8">
    <source>
        <dbReference type="Proteomes" id="UP001228049"/>
    </source>
</evidence>